<feature type="compositionally biased region" description="Basic residues" evidence="1">
    <location>
        <begin position="1035"/>
        <end position="1048"/>
    </location>
</feature>
<feature type="region of interest" description="Disordered" evidence="1">
    <location>
        <begin position="913"/>
        <end position="945"/>
    </location>
</feature>
<reference evidence="2" key="1">
    <citation type="submission" date="2022-07" db="EMBL/GenBank/DDBJ databases">
        <title>Genome Sequence of Xylaria arbuscula.</title>
        <authorList>
            <person name="Buettner E."/>
        </authorList>
    </citation>
    <scope>NUCLEOTIDE SEQUENCE</scope>
    <source>
        <strain evidence="2">VT107</strain>
    </source>
</reference>
<evidence type="ECO:0000256" key="1">
    <source>
        <dbReference type="SAM" id="MobiDB-lite"/>
    </source>
</evidence>
<comment type="caution">
    <text evidence="2">The sequence shown here is derived from an EMBL/GenBank/DDBJ whole genome shotgun (WGS) entry which is preliminary data.</text>
</comment>
<feature type="compositionally biased region" description="Basic and acidic residues" evidence="1">
    <location>
        <begin position="422"/>
        <end position="431"/>
    </location>
</feature>
<feature type="compositionally biased region" description="Low complexity" evidence="1">
    <location>
        <begin position="961"/>
        <end position="972"/>
    </location>
</feature>
<protein>
    <submittedName>
        <fullName evidence="2">Uncharacterized protein</fullName>
    </submittedName>
</protein>
<dbReference type="Proteomes" id="UP001148614">
    <property type="component" value="Unassembled WGS sequence"/>
</dbReference>
<evidence type="ECO:0000313" key="3">
    <source>
        <dbReference type="Proteomes" id="UP001148614"/>
    </source>
</evidence>
<feature type="compositionally biased region" description="Polar residues" evidence="1">
    <location>
        <begin position="604"/>
        <end position="615"/>
    </location>
</feature>
<feature type="compositionally biased region" description="Basic and acidic residues" evidence="1">
    <location>
        <begin position="216"/>
        <end position="267"/>
    </location>
</feature>
<organism evidence="2 3">
    <name type="scientific">Xylaria arbuscula</name>
    <dbReference type="NCBI Taxonomy" id="114810"/>
    <lineage>
        <taxon>Eukaryota</taxon>
        <taxon>Fungi</taxon>
        <taxon>Dikarya</taxon>
        <taxon>Ascomycota</taxon>
        <taxon>Pezizomycotina</taxon>
        <taxon>Sordariomycetes</taxon>
        <taxon>Xylariomycetidae</taxon>
        <taxon>Xylariales</taxon>
        <taxon>Xylariaceae</taxon>
        <taxon>Xylaria</taxon>
    </lineage>
</organism>
<proteinExistence type="predicted"/>
<name>A0A9W8TMS2_9PEZI</name>
<feature type="compositionally biased region" description="Polar residues" evidence="1">
    <location>
        <begin position="666"/>
        <end position="676"/>
    </location>
</feature>
<feature type="compositionally biased region" description="Basic and acidic residues" evidence="1">
    <location>
        <begin position="687"/>
        <end position="702"/>
    </location>
</feature>
<feature type="compositionally biased region" description="Basic and acidic residues" evidence="1">
    <location>
        <begin position="280"/>
        <end position="329"/>
    </location>
</feature>
<dbReference type="EMBL" id="JANPWZ010000438">
    <property type="protein sequence ID" value="KAJ3577072.1"/>
    <property type="molecule type" value="Genomic_DNA"/>
</dbReference>
<feature type="compositionally biased region" description="Polar residues" evidence="1">
    <location>
        <begin position="927"/>
        <end position="945"/>
    </location>
</feature>
<feature type="compositionally biased region" description="Basic and acidic residues" evidence="1">
    <location>
        <begin position="175"/>
        <end position="202"/>
    </location>
</feature>
<feature type="compositionally biased region" description="Polar residues" evidence="1">
    <location>
        <begin position="527"/>
        <end position="539"/>
    </location>
</feature>
<feature type="compositionally biased region" description="Basic and acidic residues" evidence="1">
    <location>
        <begin position="52"/>
        <end position="155"/>
    </location>
</feature>
<dbReference type="AlphaFoldDB" id="A0A9W8TMS2"/>
<evidence type="ECO:0000313" key="2">
    <source>
        <dbReference type="EMBL" id="KAJ3577072.1"/>
    </source>
</evidence>
<sequence length="1085" mass="122253">MEVETLLPQLQDTLAQIKSAIAELSSSAQDDELDQLEQQRDQLLADLQKSFQKEKEELESKRQSELEEIKKKRQREDEERAAHRRREDEEFQKAKNKEEQNQKQSYDHEVDSIEDETERKIDEVEQMVEKKIEEGKRKLHDLDEKRKELNRRIDDQLTQSLPTSPPRRKRSKERSKKESNEPPKDQLNKPEDKTENPEDKLSTDQSKAQENGLPKDVSEKKDDALPNGELKKRDDKLSKDKPEDKSASQEHRAPNEKTKVEENESQKNKSNRQENGLPQDELKKHDHVSKPNGEKDENQKEKPKKPEEEPSKSKTKKHEDGFSGDELKKQPGGLPDQPINHEYEQPKEKSKKQEDEPSKKSKKREDDSHKDGINGGSISDDRHVGESSPKPKKDSSPKPKKSDSKSETPSKSRPPAPSSPERYSEPKKDGELPSQDRTTGSPQAAKIPAKNARRSFAEALKSNMSNGSKDIPDHEESNESDVMQQQELPGELASITSNVRPGAKILRSEITAQEAEDTSERQPAEALTSSPSEQITSGTIEKKGDNGVSHPNPFSSQPFESLDRTYNQPTRPKSSQGLEQSKHTTPDQASSGYQFISPKDHISKTTNTRSSTQGEETPKPTDPPGTPISDKTDLQESIQLTRDTRSPKTPERLPIKNRAASESAKTDCQSVGSRETVQPKGLPTTPDKPEPRQEDRPHDQLEFRQSAVSYFPEQSQPRVGSSSSNVIKRSQTPQHASQGHAETRFAKPPSPIQGDLVFSLDKDELDISPKSGKPMGFENIQNSNSEFLHVIGQQGQEKVTSPLPVENETVRGEDQLFAENKSVTDFSEHEEEPELLPHIPLEEQGQLVLFDSPFQPIFDDQGLTSLIGAFKKWETLIKEINEQTEGGHCQPFFLEFSGTLEDENYELLQNQSTIGADDIREDRRGKQPQQTFEASQPIPQASHSSESLVHLVDHAAVTDKSSQSRSNSPPRNAHIADDQVPHFSRNGPVQSLCSNVLTGLVGSATKSADMDSRNIPPVCADTPKRKLRSSSTESRRHKRQRGRQRHKSCQSPERDINPRAKLFQSSDNDVDIRSSWFKNSRRGLD</sequence>
<feature type="region of interest" description="Disordered" evidence="1">
    <location>
        <begin position="52"/>
        <end position="756"/>
    </location>
</feature>
<feature type="compositionally biased region" description="Polar residues" evidence="1">
    <location>
        <begin position="706"/>
        <end position="737"/>
    </location>
</feature>
<gene>
    <name evidence="2" type="ORF">NPX13_g3494</name>
</gene>
<feature type="compositionally biased region" description="Basic and acidic residues" evidence="1">
    <location>
        <begin position="339"/>
        <end position="372"/>
    </location>
</feature>
<keyword evidence="3" id="KW-1185">Reference proteome</keyword>
<feature type="region of interest" description="Disordered" evidence="1">
    <location>
        <begin position="957"/>
        <end position="987"/>
    </location>
</feature>
<feature type="compositionally biased region" description="Basic and acidic residues" evidence="1">
    <location>
        <begin position="379"/>
        <end position="410"/>
    </location>
</feature>
<accession>A0A9W8TMS2</accession>
<feature type="compositionally biased region" description="Polar residues" evidence="1">
    <location>
        <begin position="552"/>
        <end position="579"/>
    </location>
</feature>
<feature type="compositionally biased region" description="Basic and acidic residues" evidence="1">
    <location>
        <begin position="642"/>
        <end position="654"/>
    </location>
</feature>
<feature type="region of interest" description="Disordered" evidence="1">
    <location>
        <begin position="1005"/>
        <end position="1085"/>
    </location>
</feature>